<organism evidence="2 3">
    <name type="scientific">Gracilibacillus salinarum</name>
    <dbReference type="NCBI Taxonomy" id="2932255"/>
    <lineage>
        <taxon>Bacteria</taxon>
        <taxon>Bacillati</taxon>
        <taxon>Bacillota</taxon>
        <taxon>Bacilli</taxon>
        <taxon>Bacillales</taxon>
        <taxon>Bacillaceae</taxon>
        <taxon>Gracilibacillus</taxon>
    </lineage>
</organism>
<evidence type="ECO:0000313" key="3">
    <source>
        <dbReference type="Proteomes" id="UP000831537"/>
    </source>
</evidence>
<dbReference type="Proteomes" id="UP000831537">
    <property type="component" value="Chromosome"/>
</dbReference>
<gene>
    <name evidence="2" type="ORF">MUN87_00460</name>
</gene>
<dbReference type="Pfam" id="PF21818">
    <property type="entry name" value="DUF6884"/>
    <property type="match status" value="1"/>
</dbReference>
<sequence length="158" mass="18057">MTQLFIIPCGKKKIWDKEPESGAVKAKNAYIGVLHQLCRQYVDHFDGDWVIISGKHGLLLPNDTVPDNYDLTFRKNDPRVVSVSTLQRQFKEKHLQSYDDIIALTGKKYQPYLEEVFVKAERIQYPLHGAKGIGHIQKWLKNSIATNSPLHDKGIGDE</sequence>
<dbReference type="RefSeq" id="WP_244744451.1">
    <property type="nucleotide sequence ID" value="NZ_CP095071.1"/>
</dbReference>
<proteinExistence type="predicted"/>
<feature type="domain" description="DUF6884" evidence="1">
    <location>
        <begin position="6"/>
        <end position="141"/>
    </location>
</feature>
<dbReference type="EMBL" id="CP095071">
    <property type="protein sequence ID" value="UOQ85413.1"/>
    <property type="molecule type" value="Genomic_DNA"/>
</dbReference>
<evidence type="ECO:0000313" key="2">
    <source>
        <dbReference type="EMBL" id="UOQ85413.1"/>
    </source>
</evidence>
<name>A0ABY4GMJ2_9BACI</name>
<evidence type="ECO:0000259" key="1">
    <source>
        <dbReference type="Pfam" id="PF21818"/>
    </source>
</evidence>
<accession>A0ABY4GMJ2</accession>
<reference evidence="2 3" key="1">
    <citation type="submission" date="2022-04" db="EMBL/GenBank/DDBJ databases">
        <title>Gracilibacillus sp. isolated from saltern.</title>
        <authorList>
            <person name="Won M."/>
            <person name="Lee C.-M."/>
            <person name="Woen H.-Y."/>
            <person name="Kwon S.-W."/>
        </authorList>
    </citation>
    <scope>NUCLEOTIDE SEQUENCE [LARGE SCALE GENOMIC DNA]</scope>
    <source>
        <strain evidence="2 3">SSPM10-3</strain>
    </source>
</reference>
<keyword evidence="3" id="KW-1185">Reference proteome</keyword>
<dbReference type="InterPro" id="IPR049251">
    <property type="entry name" value="DUF6884"/>
</dbReference>
<protein>
    <recommendedName>
        <fullName evidence="1">DUF6884 domain-containing protein</fullName>
    </recommendedName>
</protein>